<reference evidence="4 6" key="2">
    <citation type="submission" date="2018-06" db="EMBL/GenBank/DDBJ databases">
        <authorList>
            <consortium name="Pathogen Informatics"/>
            <person name="Doyle S."/>
        </authorList>
    </citation>
    <scope>NUCLEOTIDE SEQUENCE [LARGE SCALE GENOMIC DNA]</scope>
    <source>
        <strain evidence="4 6">NCTC12239</strain>
    </source>
</reference>
<keyword evidence="1" id="KW-0732">Signal</keyword>
<evidence type="ECO:0000313" key="6">
    <source>
        <dbReference type="Proteomes" id="UP000254040"/>
    </source>
</evidence>
<accession>A0A378JVC7</accession>
<dbReference type="RefSeq" id="WP_028383572.1">
    <property type="nucleotide sequence ID" value="NZ_CAAAJG010000002.1"/>
</dbReference>
<name>A0A378JVC7_9GAMM</name>
<dbReference type="Proteomes" id="UP000254040">
    <property type="component" value="Unassembled WGS sequence"/>
</dbReference>
<reference evidence="3 5" key="1">
    <citation type="submission" date="2015-11" db="EMBL/GenBank/DDBJ databases">
        <title>Genomic analysis of 38 Legionella species identifies large and diverse effector repertoires.</title>
        <authorList>
            <person name="Burstein D."/>
            <person name="Amaro F."/>
            <person name="Zusman T."/>
            <person name="Lifshitz Z."/>
            <person name="Cohen O."/>
            <person name="Gilbert J.A."/>
            <person name="Pupko T."/>
            <person name="Shuman H.A."/>
            <person name="Segal G."/>
        </authorList>
    </citation>
    <scope>NUCLEOTIDE SEQUENCE [LARGE SCALE GENOMIC DNA]</scope>
    <source>
        <strain evidence="3 5">ATCC 43877</strain>
    </source>
</reference>
<dbReference type="Pfam" id="PF13505">
    <property type="entry name" value="OMP_b-brl"/>
    <property type="match status" value="1"/>
</dbReference>
<dbReference type="EMBL" id="LNYN01000014">
    <property type="protein sequence ID" value="KTD35396.1"/>
    <property type="molecule type" value="Genomic_DNA"/>
</dbReference>
<dbReference type="InterPro" id="IPR027385">
    <property type="entry name" value="Beta-barrel_OMP"/>
</dbReference>
<evidence type="ECO:0000259" key="2">
    <source>
        <dbReference type="Pfam" id="PF13505"/>
    </source>
</evidence>
<protein>
    <submittedName>
        <fullName evidence="4">Opacity protein and related surface antigens</fullName>
    </submittedName>
</protein>
<gene>
    <name evidence="3" type="ORF">Lmor_0843</name>
    <name evidence="4" type="ORF">NCTC12239_00898</name>
</gene>
<organism evidence="4 6">
    <name type="scientific">Legionella moravica</name>
    <dbReference type="NCBI Taxonomy" id="39962"/>
    <lineage>
        <taxon>Bacteria</taxon>
        <taxon>Pseudomonadati</taxon>
        <taxon>Pseudomonadota</taxon>
        <taxon>Gammaproteobacteria</taxon>
        <taxon>Legionellales</taxon>
        <taxon>Legionellaceae</taxon>
        <taxon>Legionella</taxon>
    </lineage>
</organism>
<evidence type="ECO:0000313" key="3">
    <source>
        <dbReference type="EMBL" id="KTD35396.1"/>
    </source>
</evidence>
<dbReference type="SUPFAM" id="SSF56925">
    <property type="entry name" value="OMPA-like"/>
    <property type="match status" value="1"/>
</dbReference>
<evidence type="ECO:0000313" key="4">
    <source>
        <dbReference type="EMBL" id="STX61980.1"/>
    </source>
</evidence>
<dbReference type="InterPro" id="IPR011250">
    <property type="entry name" value="OMP/PagP_B-barrel"/>
</dbReference>
<dbReference type="EMBL" id="UGOG01000001">
    <property type="protein sequence ID" value="STX61980.1"/>
    <property type="molecule type" value="Genomic_DNA"/>
</dbReference>
<evidence type="ECO:0000256" key="1">
    <source>
        <dbReference type="ARBA" id="ARBA00022729"/>
    </source>
</evidence>
<feature type="domain" description="Outer membrane protein beta-barrel" evidence="2">
    <location>
        <begin position="143"/>
        <end position="307"/>
    </location>
</feature>
<dbReference type="Proteomes" id="UP000054985">
    <property type="component" value="Unassembled WGS sequence"/>
</dbReference>
<dbReference type="OrthoDB" id="5652366at2"/>
<proteinExistence type="predicted"/>
<sequence>MGELKRTIDDFIMLIESINSAYPFLLILNPDWFNLTCLDHRKGMFVFMLTQKLLRAICNRSVNLLLGAYLTCGFSASFAGLSTPVPSWHPVLSLGAGSSVAKPGVAQGFPVVNEVTDEFYYYSGTQKTQSSGFLDILLNAERGFSPDWLIQAGLDYNRTEPFFAHGLFLQGADEQSADTYFYGYKVLTNQILLNSKLLYTLKHRYHPYLFGGVGVAFNKAYNYTVNVPRFITFTRNYLDNSHIDFSYALGVGVDVDLTSNMRVGIGYRYADLGKMQLGTAIIDTTVVAGTLTQNTLHANEFLVQLSWLI</sequence>
<dbReference type="AlphaFoldDB" id="A0A378JVC7"/>
<keyword evidence="5" id="KW-1185">Reference proteome</keyword>
<dbReference type="Gene3D" id="2.40.160.20">
    <property type="match status" value="1"/>
</dbReference>
<evidence type="ECO:0000313" key="5">
    <source>
        <dbReference type="Proteomes" id="UP000054985"/>
    </source>
</evidence>